<proteinExistence type="predicted"/>
<gene>
    <name evidence="2" type="ORF">FC07_GL002644</name>
</gene>
<comment type="caution">
    <text evidence="2">The sequence shown here is derived from an EMBL/GenBank/DDBJ whole genome shotgun (WGS) entry which is preliminary data.</text>
</comment>
<dbReference type="AlphaFoldDB" id="A0A0R1H2Y2"/>
<dbReference type="NCBIfam" id="NF047360">
    <property type="entry name" value="tail_chap_PVL"/>
    <property type="match status" value="1"/>
</dbReference>
<feature type="region of interest" description="Disordered" evidence="1">
    <location>
        <begin position="97"/>
        <end position="139"/>
    </location>
</feature>
<dbReference type="RefSeq" id="WP_057903324.1">
    <property type="nucleotide sequence ID" value="NZ_AZDA01000003.1"/>
</dbReference>
<keyword evidence="3" id="KW-1185">Reference proteome</keyword>
<evidence type="ECO:0000313" key="2">
    <source>
        <dbReference type="EMBL" id="KRK40891.1"/>
    </source>
</evidence>
<name>A0A0R1H2Y2_9LACO</name>
<dbReference type="Pfam" id="PF23857">
    <property type="entry name" value="Phage_TAC_19"/>
    <property type="match status" value="1"/>
</dbReference>
<dbReference type="PATRIC" id="fig|1423726.3.peg.2753"/>
<organism evidence="2 3">
    <name type="scientific">Loigolactobacillus bifermentans DSM 20003</name>
    <dbReference type="NCBI Taxonomy" id="1423726"/>
    <lineage>
        <taxon>Bacteria</taxon>
        <taxon>Bacillati</taxon>
        <taxon>Bacillota</taxon>
        <taxon>Bacilli</taxon>
        <taxon>Lactobacillales</taxon>
        <taxon>Lactobacillaceae</taxon>
        <taxon>Loigolactobacillus</taxon>
    </lineage>
</organism>
<feature type="compositionally biased region" description="Polar residues" evidence="1">
    <location>
        <begin position="118"/>
        <end position="139"/>
    </location>
</feature>
<protein>
    <recommendedName>
        <fullName evidence="4">Tail assembly chaperone</fullName>
    </recommendedName>
</protein>
<dbReference type="EMBL" id="AZDA01000003">
    <property type="protein sequence ID" value="KRK40891.1"/>
    <property type="molecule type" value="Genomic_DNA"/>
</dbReference>
<dbReference type="InterPro" id="IPR057006">
    <property type="entry name" value="Phage_TAC_19"/>
</dbReference>
<dbReference type="Proteomes" id="UP000051461">
    <property type="component" value="Unassembled WGS sequence"/>
</dbReference>
<sequence>MAYKITLMIDNKENEFIRNGEPTLKDLTNALKVQQQQLRMYTKEAGPSDQDFDLNEGYLAKFAVDFWRGGFTKVQVIDGATHAAMLAINDAIGDSLEIGKDDPAEAATESVDEDSTAKKSQPQTLEMPSTTSTNSTKQD</sequence>
<dbReference type="STRING" id="1423726.FC07_GL002644"/>
<evidence type="ECO:0000256" key="1">
    <source>
        <dbReference type="SAM" id="MobiDB-lite"/>
    </source>
</evidence>
<evidence type="ECO:0008006" key="4">
    <source>
        <dbReference type="Google" id="ProtNLM"/>
    </source>
</evidence>
<evidence type="ECO:0000313" key="3">
    <source>
        <dbReference type="Proteomes" id="UP000051461"/>
    </source>
</evidence>
<dbReference type="OrthoDB" id="2317619at2"/>
<reference evidence="2 3" key="1">
    <citation type="journal article" date="2015" name="Genome Announc.">
        <title>Expanding the biotechnology potential of lactobacilli through comparative genomics of 213 strains and associated genera.</title>
        <authorList>
            <person name="Sun Z."/>
            <person name="Harris H.M."/>
            <person name="McCann A."/>
            <person name="Guo C."/>
            <person name="Argimon S."/>
            <person name="Zhang W."/>
            <person name="Yang X."/>
            <person name="Jeffery I.B."/>
            <person name="Cooney J.C."/>
            <person name="Kagawa T.F."/>
            <person name="Liu W."/>
            <person name="Song Y."/>
            <person name="Salvetti E."/>
            <person name="Wrobel A."/>
            <person name="Rasinkangas P."/>
            <person name="Parkhill J."/>
            <person name="Rea M.C."/>
            <person name="O'Sullivan O."/>
            <person name="Ritari J."/>
            <person name="Douillard F.P."/>
            <person name="Paul Ross R."/>
            <person name="Yang R."/>
            <person name="Briner A.E."/>
            <person name="Felis G.E."/>
            <person name="de Vos W.M."/>
            <person name="Barrangou R."/>
            <person name="Klaenhammer T.R."/>
            <person name="Caufield P.W."/>
            <person name="Cui Y."/>
            <person name="Zhang H."/>
            <person name="O'Toole P.W."/>
        </authorList>
    </citation>
    <scope>NUCLEOTIDE SEQUENCE [LARGE SCALE GENOMIC DNA]</scope>
    <source>
        <strain evidence="2 3">DSM 20003</strain>
    </source>
</reference>
<accession>A0A0R1H2Y2</accession>